<keyword evidence="2" id="KW-1185">Reference proteome</keyword>
<proteinExistence type="predicted"/>
<dbReference type="EMBL" id="JAOBTW010000002">
    <property type="protein sequence ID" value="MDZ7280828.1"/>
    <property type="molecule type" value="Genomic_DNA"/>
</dbReference>
<protein>
    <recommendedName>
        <fullName evidence="3">DUF4139 domain-containing protein</fullName>
    </recommendedName>
</protein>
<dbReference type="RefSeq" id="WP_322538405.1">
    <property type="nucleotide sequence ID" value="NZ_JAOBTW010000002.1"/>
</dbReference>
<organism evidence="1 2">
    <name type="scientific">Sphingomonas sanguinis</name>
    <dbReference type="NCBI Taxonomy" id="33051"/>
    <lineage>
        <taxon>Bacteria</taxon>
        <taxon>Pseudomonadati</taxon>
        <taxon>Pseudomonadota</taxon>
        <taxon>Alphaproteobacteria</taxon>
        <taxon>Sphingomonadales</taxon>
        <taxon>Sphingomonadaceae</taxon>
        <taxon>Sphingomonas</taxon>
    </lineage>
</organism>
<evidence type="ECO:0000313" key="1">
    <source>
        <dbReference type="EMBL" id="MDZ7280828.1"/>
    </source>
</evidence>
<evidence type="ECO:0008006" key="3">
    <source>
        <dbReference type="Google" id="ProtNLM"/>
    </source>
</evidence>
<evidence type="ECO:0000313" key="2">
    <source>
        <dbReference type="Proteomes" id="UP001292182"/>
    </source>
</evidence>
<gene>
    <name evidence="1" type="ORF">N4G62_02150</name>
</gene>
<accession>A0ABU5LLM7</accession>
<reference evidence="2" key="1">
    <citation type="submission" date="2023-07" db="EMBL/GenBank/DDBJ databases">
        <title>Whole genome sequence analysis of rice epiphytic Sphingomonas sanguinis OsEp_Plm_15B2.</title>
        <authorList>
            <person name="Sahu K.P."/>
            <person name="Asharani P."/>
            <person name="Reddy B."/>
            <person name="Kumar A."/>
        </authorList>
    </citation>
    <scope>NUCLEOTIDE SEQUENCE [LARGE SCALE GENOMIC DNA]</scope>
    <source>
        <strain evidence="2">OsEp_Plm_15B2</strain>
    </source>
</reference>
<name>A0ABU5LLM7_9SPHN</name>
<comment type="caution">
    <text evidence="1">The sequence shown here is derived from an EMBL/GenBank/DDBJ whole genome shotgun (WGS) entry which is preliminary data.</text>
</comment>
<dbReference type="Proteomes" id="UP001292182">
    <property type="component" value="Unassembled WGS sequence"/>
</dbReference>
<sequence>MASKHVVFRIDRGEGLDFASIKINDTLLDFDNDQAEKNLKVGTPFEIYWRIQGKPGAKLTIKYTVDGIERIAVETAIPTNRSRFTDFMFLTL</sequence>